<dbReference type="AlphaFoldDB" id="A0AA48KQ37"/>
<keyword evidence="4" id="KW-1185">Reference proteome</keyword>
<evidence type="ECO:0000259" key="2">
    <source>
        <dbReference type="Pfam" id="PF13439"/>
    </source>
</evidence>
<name>A0AA48KQ37_9FLAO</name>
<dbReference type="EMBL" id="AP027268">
    <property type="protein sequence ID" value="BDW93815.1"/>
    <property type="molecule type" value="Genomic_DNA"/>
</dbReference>
<dbReference type="SUPFAM" id="SSF53756">
    <property type="entry name" value="UDP-Glycosyltransferase/glycogen phosphorylase"/>
    <property type="match status" value="1"/>
</dbReference>
<feature type="domain" description="Glycosyltransferase subfamily 4-like N-terminal" evidence="2">
    <location>
        <begin position="17"/>
        <end position="180"/>
    </location>
</feature>
<gene>
    <name evidence="3" type="ORF">MACH07_26470</name>
</gene>
<organism evidence="3 4">
    <name type="scientific">Flagellimonas marinaquae</name>
    <dbReference type="NCBI Taxonomy" id="254955"/>
    <lineage>
        <taxon>Bacteria</taxon>
        <taxon>Pseudomonadati</taxon>
        <taxon>Bacteroidota</taxon>
        <taxon>Flavobacteriia</taxon>
        <taxon>Flavobacteriales</taxon>
        <taxon>Flavobacteriaceae</taxon>
        <taxon>Flagellimonas</taxon>
    </lineage>
</organism>
<dbReference type="Pfam" id="PF13439">
    <property type="entry name" value="Glyco_transf_4"/>
    <property type="match status" value="1"/>
</dbReference>
<dbReference type="PANTHER" id="PTHR12526">
    <property type="entry name" value="GLYCOSYLTRANSFERASE"/>
    <property type="match status" value="1"/>
</dbReference>
<dbReference type="Gene3D" id="3.40.50.2000">
    <property type="entry name" value="Glycogen Phosphorylase B"/>
    <property type="match status" value="2"/>
</dbReference>
<feature type="domain" description="Glycosyl transferase family 1" evidence="1">
    <location>
        <begin position="184"/>
        <end position="340"/>
    </location>
</feature>
<dbReference type="Proteomes" id="UP001330184">
    <property type="component" value="Chromosome"/>
</dbReference>
<accession>A0AA48KQ37</accession>
<reference evidence="3 4" key="1">
    <citation type="submission" date="2023-01" db="EMBL/GenBank/DDBJ databases">
        <title>Complete genome sequence of Muricauda aquimarina strain IFOP_LL357.</title>
        <authorList>
            <person name="Gajardo G."/>
            <person name="Ueki S."/>
            <person name="Maruyama F."/>
        </authorList>
    </citation>
    <scope>NUCLEOTIDE SEQUENCE [LARGE SCALE GENOMIC DNA]</scope>
    <source>
        <strain evidence="3 4">IFOP_LL357</strain>
    </source>
</reference>
<dbReference type="GO" id="GO:0016757">
    <property type="term" value="F:glycosyltransferase activity"/>
    <property type="evidence" value="ECO:0007669"/>
    <property type="project" value="InterPro"/>
</dbReference>
<keyword evidence="3" id="KW-0808">Transferase</keyword>
<dbReference type="InterPro" id="IPR028098">
    <property type="entry name" value="Glyco_trans_4-like_N"/>
</dbReference>
<evidence type="ECO:0000313" key="4">
    <source>
        <dbReference type="Proteomes" id="UP001330184"/>
    </source>
</evidence>
<dbReference type="PANTHER" id="PTHR12526:SF630">
    <property type="entry name" value="GLYCOSYLTRANSFERASE"/>
    <property type="match status" value="1"/>
</dbReference>
<evidence type="ECO:0000259" key="1">
    <source>
        <dbReference type="Pfam" id="PF00534"/>
    </source>
</evidence>
<dbReference type="CDD" id="cd03820">
    <property type="entry name" value="GT4_AmsD-like"/>
    <property type="match status" value="1"/>
</dbReference>
<sequence length="363" mass="41214">MENKKRIAFVISRLTSGGAQRVVTTLANELTSKFDITIITFSNVTPFYKIDKNIKLISCFPEESIPPSANFIDSIKLNFKIYRKIGKIIEDQKIQLVIGFITQANILSILAAKRKGIPCIVSERTNPKRANTPKFWSFLRKLTYPKADSLVVQTKNVKNYYLNKIPTNRITILPNPINKELTIKRDLKNKENIVLAVGRLHKLKNHAMAIEAFHKANPKGWKLKILGEGSEMNKLQELIADKNNIELLGSKTNIEDYYNKAKIFLFTSNYEGFPNALLEAMHFGLAPISTDCESGPSEIIEDGKNGYLVEVKNVDQMAERLKLLTTDENLLTNIRNKAENSTQGYLSENVSRSWYNLMNSKLN</sequence>
<evidence type="ECO:0000313" key="3">
    <source>
        <dbReference type="EMBL" id="BDW93815.1"/>
    </source>
</evidence>
<dbReference type="RefSeq" id="WP_338194679.1">
    <property type="nucleotide sequence ID" value="NZ_AP027268.1"/>
</dbReference>
<dbReference type="InterPro" id="IPR001296">
    <property type="entry name" value="Glyco_trans_1"/>
</dbReference>
<protein>
    <submittedName>
        <fullName evidence="3">Glycosyl transferase</fullName>
    </submittedName>
</protein>
<dbReference type="Pfam" id="PF00534">
    <property type="entry name" value="Glycos_transf_1"/>
    <property type="match status" value="1"/>
</dbReference>
<proteinExistence type="predicted"/>